<feature type="transmembrane region" description="Helical" evidence="2">
    <location>
        <begin position="46"/>
        <end position="70"/>
    </location>
</feature>
<evidence type="ECO:0000313" key="3">
    <source>
        <dbReference type="EMBL" id="PIL32699.1"/>
    </source>
</evidence>
<evidence type="ECO:0000313" key="4">
    <source>
        <dbReference type="Proteomes" id="UP000230002"/>
    </source>
</evidence>
<gene>
    <name evidence="3" type="ORF">GSI_04814</name>
</gene>
<protein>
    <submittedName>
        <fullName evidence="3">Uncharacterized protein</fullName>
    </submittedName>
</protein>
<dbReference type="STRING" id="1077348.A0A2G8SG08"/>
<keyword evidence="2" id="KW-0472">Membrane</keyword>
<organism evidence="3 4">
    <name type="scientific">Ganoderma sinense ZZ0214-1</name>
    <dbReference type="NCBI Taxonomy" id="1077348"/>
    <lineage>
        <taxon>Eukaryota</taxon>
        <taxon>Fungi</taxon>
        <taxon>Dikarya</taxon>
        <taxon>Basidiomycota</taxon>
        <taxon>Agaricomycotina</taxon>
        <taxon>Agaricomycetes</taxon>
        <taxon>Polyporales</taxon>
        <taxon>Polyporaceae</taxon>
        <taxon>Ganoderma</taxon>
    </lineage>
</organism>
<keyword evidence="2" id="KW-0812">Transmembrane</keyword>
<proteinExistence type="predicted"/>
<dbReference type="Proteomes" id="UP000230002">
    <property type="component" value="Unassembled WGS sequence"/>
</dbReference>
<evidence type="ECO:0000256" key="2">
    <source>
        <dbReference type="SAM" id="Phobius"/>
    </source>
</evidence>
<sequence length="429" mass="46684">MPSPDQTERITRTEQIRIFLRLAIASPHVHRAIGLFLSAMRFIRRVFVPVFTGVVGLAGCAIRIVLGVLAFFKLPIIALLAGLVMVSVVSFGIASLWRSAQATLMSFDFCELPMVCAHRHFTSFNICDLPFVPVVVPSCGALPPASVSRADFPGLLAIQHRAFDDLVAGSATNSELIVNVKRAEVAIRDLVVLVKASNLTTKEPLAATLSLFSVDAHRTGRGLQLLMSKTYGTIDRLIAYNTYALRVIEAAHKTFPQDDLHIEATTIRTFQASMASFSAAVSAILVEATTVSASLDVLEERLSTIHALSIQEALDTALAKDELLWQLWTVLGGNRRQLRDLADRASILQSVQQYRALASAYIAATVQALTVVDADLTQLREQLSIQAIGCDSIPVEVQVRSLERSLRRLQESSGSDTGPTRTSHGNLQS</sequence>
<keyword evidence="4" id="KW-1185">Reference proteome</keyword>
<evidence type="ECO:0000256" key="1">
    <source>
        <dbReference type="SAM" id="MobiDB-lite"/>
    </source>
</evidence>
<keyword evidence="2" id="KW-1133">Transmembrane helix</keyword>
<feature type="region of interest" description="Disordered" evidence="1">
    <location>
        <begin position="408"/>
        <end position="429"/>
    </location>
</feature>
<reference evidence="3 4" key="1">
    <citation type="journal article" date="2015" name="Sci. Rep.">
        <title>Chromosome-level genome map provides insights into diverse defense mechanisms in the medicinal fungus Ganoderma sinense.</title>
        <authorList>
            <person name="Zhu Y."/>
            <person name="Xu J."/>
            <person name="Sun C."/>
            <person name="Zhou S."/>
            <person name="Xu H."/>
            <person name="Nelson D.R."/>
            <person name="Qian J."/>
            <person name="Song J."/>
            <person name="Luo H."/>
            <person name="Xiang L."/>
            <person name="Li Y."/>
            <person name="Xu Z."/>
            <person name="Ji A."/>
            <person name="Wang L."/>
            <person name="Lu S."/>
            <person name="Hayward A."/>
            <person name="Sun W."/>
            <person name="Li X."/>
            <person name="Schwartz D.C."/>
            <person name="Wang Y."/>
            <person name="Chen S."/>
        </authorList>
    </citation>
    <scope>NUCLEOTIDE SEQUENCE [LARGE SCALE GENOMIC DNA]</scope>
    <source>
        <strain evidence="3 4">ZZ0214-1</strain>
    </source>
</reference>
<dbReference type="AlphaFoldDB" id="A0A2G8SG08"/>
<dbReference type="EMBL" id="AYKW01000009">
    <property type="protein sequence ID" value="PIL32699.1"/>
    <property type="molecule type" value="Genomic_DNA"/>
</dbReference>
<accession>A0A2G8SG08</accession>
<name>A0A2G8SG08_9APHY</name>
<feature type="transmembrane region" description="Helical" evidence="2">
    <location>
        <begin position="76"/>
        <end position="97"/>
    </location>
</feature>
<feature type="compositionally biased region" description="Polar residues" evidence="1">
    <location>
        <begin position="414"/>
        <end position="429"/>
    </location>
</feature>
<comment type="caution">
    <text evidence="3">The sequence shown here is derived from an EMBL/GenBank/DDBJ whole genome shotgun (WGS) entry which is preliminary data.</text>
</comment>
<dbReference type="OrthoDB" id="2744237at2759"/>